<dbReference type="PRINTS" id="PR00035">
    <property type="entry name" value="HTHGNTR"/>
</dbReference>
<dbReference type="Pfam" id="PF00392">
    <property type="entry name" value="GntR"/>
    <property type="match status" value="1"/>
</dbReference>
<dbReference type="Gene3D" id="1.10.10.10">
    <property type="entry name" value="Winged helix-like DNA-binding domain superfamily/Winged helix DNA-binding domain"/>
    <property type="match status" value="1"/>
</dbReference>
<protein>
    <submittedName>
        <fullName evidence="6">FCD domain-containing protein</fullName>
    </submittedName>
</protein>
<keyword evidence="3" id="KW-0804">Transcription</keyword>
<dbReference type="EMBL" id="WUWG01000003">
    <property type="protein sequence ID" value="MXU65197.1"/>
    <property type="molecule type" value="Genomic_DNA"/>
</dbReference>
<dbReference type="InterPro" id="IPR011711">
    <property type="entry name" value="GntR_C"/>
</dbReference>
<evidence type="ECO:0000313" key="7">
    <source>
        <dbReference type="Proteomes" id="UP000436016"/>
    </source>
</evidence>
<keyword evidence="1" id="KW-0805">Transcription regulation</keyword>
<gene>
    <name evidence="6" type="ORF">GSH16_07040</name>
</gene>
<evidence type="ECO:0000259" key="5">
    <source>
        <dbReference type="PROSITE" id="PS50949"/>
    </source>
</evidence>
<dbReference type="SUPFAM" id="SSF46785">
    <property type="entry name" value="Winged helix' DNA-binding domain"/>
    <property type="match status" value="1"/>
</dbReference>
<dbReference type="SMART" id="SM00895">
    <property type="entry name" value="FCD"/>
    <property type="match status" value="1"/>
</dbReference>
<dbReference type="Pfam" id="PF07729">
    <property type="entry name" value="FCD"/>
    <property type="match status" value="1"/>
</dbReference>
<dbReference type="SUPFAM" id="SSF48008">
    <property type="entry name" value="GntR ligand-binding domain-like"/>
    <property type="match status" value="1"/>
</dbReference>
<dbReference type="InterPro" id="IPR036388">
    <property type="entry name" value="WH-like_DNA-bd_sf"/>
</dbReference>
<dbReference type="CDD" id="cd07377">
    <property type="entry name" value="WHTH_GntR"/>
    <property type="match status" value="1"/>
</dbReference>
<dbReference type="SMART" id="SM00345">
    <property type="entry name" value="HTH_GNTR"/>
    <property type="match status" value="1"/>
</dbReference>
<evidence type="ECO:0000256" key="4">
    <source>
        <dbReference type="SAM" id="MobiDB-lite"/>
    </source>
</evidence>
<dbReference type="GO" id="GO:0003700">
    <property type="term" value="F:DNA-binding transcription factor activity"/>
    <property type="evidence" value="ECO:0007669"/>
    <property type="project" value="InterPro"/>
</dbReference>
<evidence type="ECO:0000256" key="1">
    <source>
        <dbReference type="ARBA" id="ARBA00023015"/>
    </source>
</evidence>
<proteinExistence type="predicted"/>
<keyword evidence="7" id="KW-1185">Reference proteome</keyword>
<evidence type="ECO:0000256" key="3">
    <source>
        <dbReference type="ARBA" id="ARBA00023163"/>
    </source>
</evidence>
<reference evidence="6 7" key="1">
    <citation type="submission" date="2019-12" db="EMBL/GenBank/DDBJ databases">
        <title>Strain KN286 was isolated from seawater, which was collected from Caroline Seamount in the tropical western Pacific.</title>
        <authorList>
            <person name="Wang Q."/>
        </authorList>
    </citation>
    <scope>NUCLEOTIDE SEQUENCE [LARGE SCALE GENOMIC DNA]</scope>
    <source>
        <strain evidence="6 7">KN286</strain>
    </source>
</reference>
<dbReference type="InterPro" id="IPR008920">
    <property type="entry name" value="TF_FadR/GntR_C"/>
</dbReference>
<organism evidence="6 7">
    <name type="scientific">Oceanomicrobium pacificus</name>
    <dbReference type="NCBI Taxonomy" id="2692916"/>
    <lineage>
        <taxon>Bacteria</taxon>
        <taxon>Pseudomonadati</taxon>
        <taxon>Pseudomonadota</taxon>
        <taxon>Alphaproteobacteria</taxon>
        <taxon>Rhodobacterales</taxon>
        <taxon>Paracoccaceae</taxon>
        <taxon>Oceanomicrobium</taxon>
    </lineage>
</organism>
<dbReference type="InterPro" id="IPR036390">
    <property type="entry name" value="WH_DNA-bd_sf"/>
</dbReference>
<evidence type="ECO:0000256" key="2">
    <source>
        <dbReference type="ARBA" id="ARBA00023125"/>
    </source>
</evidence>
<dbReference type="PANTHER" id="PTHR43537:SF5">
    <property type="entry name" value="UXU OPERON TRANSCRIPTIONAL REGULATOR"/>
    <property type="match status" value="1"/>
</dbReference>
<sequence>MSDNEPKPRIFEPVAQIPRYRLVAQQIADRILDGALRPGDRLPPERELVETLGVSRATLREALIALEIAGFVANRFGAGMSVADHPPAANTLKALTGPGPFELLEARLIIEGEVAALAAPQIGPKALDRLRHLTDEMEGEAETEFWGDNADERFHLVIAEAAGNQALEMVVRDFWRQRLRQPMWVRMHGRVNVGTMKAQLVAEHRAIIAALADSDADAARRAMQAHIAQFARLLLDAWSALDAADRADASPPGDRLRAALGRADA</sequence>
<dbReference type="Proteomes" id="UP000436016">
    <property type="component" value="Unassembled WGS sequence"/>
</dbReference>
<dbReference type="GO" id="GO:0003677">
    <property type="term" value="F:DNA binding"/>
    <property type="evidence" value="ECO:0007669"/>
    <property type="project" value="UniProtKB-KW"/>
</dbReference>
<dbReference type="AlphaFoldDB" id="A0A6B0TL24"/>
<dbReference type="PROSITE" id="PS50949">
    <property type="entry name" value="HTH_GNTR"/>
    <property type="match status" value="1"/>
</dbReference>
<comment type="caution">
    <text evidence="6">The sequence shown here is derived from an EMBL/GenBank/DDBJ whole genome shotgun (WGS) entry which is preliminary data.</text>
</comment>
<dbReference type="InterPro" id="IPR000524">
    <property type="entry name" value="Tscrpt_reg_HTH_GntR"/>
</dbReference>
<name>A0A6B0TL24_9RHOB</name>
<feature type="region of interest" description="Disordered" evidence="4">
    <location>
        <begin position="246"/>
        <end position="265"/>
    </location>
</feature>
<evidence type="ECO:0000313" key="6">
    <source>
        <dbReference type="EMBL" id="MXU65197.1"/>
    </source>
</evidence>
<dbReference type="RefSeq" id="WP_160853464.1">
    <property type="nucleotide sequence ID" value="NZ_WUWG01000003.1"/>
</dbReference>
<dbReference type="PANTHER" id="PTHR43537">
    <property type="entry name" value="TRANSCRIPTIONAL REGULATOR, GNTR FAMILY"/>
    <property type="match status" value="1"/>
</dbReference>
<feature type="domain" description="HTH gntR-type" evidence="5">
    <location>
        <begin position="17"/>
        <end position="85"/>
    </location>
</feature>
<keyword evidence="2" id="KW-0238">DNA-binding</keyword>
<accession>A0A6B0TL24</accession>
<dbReference type="Gene3D" id="1.20.120.530">
    <property type="entry name" value="GntR ligand-binding domain-like"/>
    <property type="match status" value="1"/>
</dbReference>